<dbReference type="RefSeq" id="WP_054361092.1">
    <property type="nucleotide sequence ID" value="NZ_LJYW01000001.1"/>
</dbReference>
<name>A0A0P6WET0_9HYPH</name>
<dbReference type="STRING" id="665126.ABB55_24110"/>
<dbReference type="PANTHER" id="PTHR46401:SF2">
    <property type="entry name" value="GLYCOSYLTRANSFERASE WBBK-RELATED"/>
    <property type="match status" value="1"/>
</dbReference>
<reference evidence="3 4" key="1">
    <citation type="submission" date="2015-09" db="EMBL/GenBank/DDBJ databases">
        <authorList>
            <person name="Jackson K.R."/>
            <person name="Lunt B.L."/>
            <person name="Fisher J.N.B."/>
            <person name="Gardner A.V."/>
            <person name="Bailey M.E."/>
            <person name="Deus L.M."/>
            <person name="Earl A.S."/>
            <person name="Gibby P.D."/>
            <person name="Hartmann K.A."/>
            <person name="Liu J.E."/>
            <person name="Manci A.M."/>
            <person name="Nielsen D.A."/>
            <person name="Solomon M.B."/>
            <person name="Breakwell D.P."/>
            <person name="Burnett S.H."/>
            <person name="Grose J.H."/>
        </authorList>
    </citation>
    <scope>NUCLEOTIDE SEQUENCE [LARGE SCALE GENOMIC DNA]</scope>
    <source>
        <strain evidence="3 4">16</strain>
    </source>
</reference>
<dbReference type="GO" id="GO:0016757">
    <property type="term" value="F:glycosyltransferase activity"/>
    <property type="evidence" value="ECO:0007669"/>
    <property type="project" value="TreeGrafter"/>
</dbReference>
<sequence length="413" mass="45111">MPLSVLLVHNNFPGQFGFLAEALRARGDWVAAIAQDGAAGVPGVPIMRWGLKRGTTKGIFEPAVRAEADFLRGRAAARAAEALKAKGFAPDVIVGHPGWGETLFLGEIFPAARRIEYAEFYYRSRGGDVGFDPEFAKETVDELCRVHAKNASMLLALTEADAIVAPSRFQASMLPERLARDAQVIHEGVDLAAIRPDPAARFALPDGRILDRTRPFVTFVNRRFEPLRGAHVFFRALPDFLAAVPEAEVVLIGSAEGKGYGTPPPEGRTWRDIFWAEIADRVDPRRVHFVGHLPHGRMLDAIRAAAAHVYLTYPFVASWSLFEAMAVEALVIGSATAPVEEVVEHGRNGLLVDFFDRAGLAEAMAAACRRPADFAPLRRAARETVAARYDRARIGVRPWLDLIDAVAGQGPRP</sequence>
<keyword evidence="4" id="KW-1185">Reference proteome</keyword>
<dbReference type="InterPro" id="IPR022623">
    <property type="entry name" value="Glyco_trans_4"/>
</dbReference>
<feature type="domain" description="Glycosyl transferase family 4" evidence="2">
    <location>
        <begin position="29"/>
        <end position="193"/>
    </location>
</feature>
<dbReference type="GO" id="GO:0009103">
    <property type="term" value="P:lipopolysaccharide biosynthetic process"/>
    <property type="evidence" value="ECO:0007669"/>
    <property type="project" value="TreeGrafter"/>
</dbReference>
<evidence type="ECO:0000259" key="2">
    <source>
        <dbReference type="Pfam" id="PF12000"/>
    </source>
</evidence>
<dbReference type="SUPFAM" id="SSF53756">
    <property type="entry name" value="UDP-Glycosyltransferase/glycogen phosphorylase"/>
    <property type="match status" value="1"/>
</dbReference>
<dbReference type="AlphaFoldDB" id="A0A0P6WET0"/>
<dbReference type="PANTHER" id="PTHR46401">
    <property type="entry name" value="GLYCOSYLTRANSFERASE WBBK-RELATED"/>
    <property type="match status" value="1"/>
</dbReference>
<evidence type="ECO:0000313" key="4">
    <source>
        <dbReference type="Proteomes" id="UP000048984"/>
    </source>
</evidence>
<dbReference type="Pfam" id="PF13692">
    <property type="entry name" value="Glyco_trans_1_4"/>
    <property type="match status" value="1"/>
</dbReference>
<dbReference type="Pfam" id="PF12000">
    <property type="entry name" value="Glyco_trans_4_3"/>
    <property type="match status" value="1"/>
</dbReference>
<dbReference type="Gene3D" id="3.40.50.2000">
    <property type="entry name" value="Glycogen Phosphorylase B"/>
    <property type="match status" value="2"/>
</dbReference>
<evidence type="ECO:0000256" key="1">
    <source>
        <dbReference type="ARBA" id="ARBA00022679"/>
    </source>
</evidence>
<comment type="caution">
    <text evidence="3">The sequence shown here is derived from an EMBL/GenBank/DDBJ whole genome shotgun (WGS) entry which is preliminary data.</text>
</comment>
<organism evidence="3 4">
    <name type="scientific">Prosthecodimorpha hirschii</name>
    <dbReference type="NCBI Taxonomy" id="665126"/>
    <lineage>
        <taxon>Bacteria</taxon>
        <taxon>Pseudomonadati</taxon>
        <taxon>Pseudomonadota</taxon>
        <taxon>Alphaproteobacteria</taxon>
        <taxon>Hyphomicrobiales</taxon>
        <taxon>Ancalomicrobiaceae</taxon>
        <taxon>Prosthecodimorpha</taxon>
    </lineage>
</organism>
<evidence type="ECO:0000313" key="3">
    <source>
        <dbReference type="EMBL" id="KPL54926.1"/>
    </source>
</evidence>
<keyword evidence="1" id="KW-0808">Transferase</keyword>
<accession>A0A0P6WET0</accession>
<reference evidence="3 4" key="2">
    <citation type="submission" date="2015-10" db="EMBL/GenBank/DDBJ databases">
        <title>Draft Genome Sequence of Prosthecomicrobium hirschii ATCC 27832.</title>
        <authorList>
            <person name="Daniel J."/>
            <person name="Givan S.A."/>
            <person name="Brun Y.V."/>
            <person name="Brown P.J."/>
        </authorList>
    </citation>
    <scope>NUCLEOTIDE SEQUENCE [LARGE SCALE GENOMIC DNA]</scope>
    <source>
        <strain evidence="3 4">16</strain>
    </source>
</reference>
<dbReference type="EMBL" id="LJYW01000001">
    <property type="protein sequence ID" value="KPL54926.1"/>
    <property type="molecule type" value="Genomic_DNA"/>
</dbReference>
<gene>
    <name evidence="3" type="ORF">ABB55_24110</name>
</gene>
<protein>
    <recommendedName>
        <fullName evidence="2">Glycosyl transferase family 4 domain-containing protein</fullName>
    </recommendedName>
</protein>
<dbReference type="Proteomes" id="UP000048984">
    <property type="component" value="Unassembled WGS sequence"/>
</dbReference>
<proteinExistence type="predicted"/>